<comment type="caution">
    <text evidence="1">The sequence shown here is derived from an EMBL/GenBank/DDBJ whole genome shotgun (WGS) entry which is preliminary data.</text>
</comment>
<dbReference type="EMBL" id="JAGTJQ010000005">
    <property type="protein sequence ID" value="KAH7031028.1"/>
    <property type="molecule type" value="Genomic_DNA"/>
</dbReference>
<protein>
    <submittedName>
        <fullName evidence="1">Uncharacterized protein</fullName>
    </submittedName>
</protein>
<reference evidence="1" key="1">
    <citation type="journal article" date="2021" name="Nat. Commun.">
        <title>Genetic determinants of endophytism in the Arabidopsis root mycobiome.</title>
        <authorList>
            <person name="Mesny F."/>
            <person name="Miyauchi S."/>
            <person name="Thiergart T."/>
            <person name="Pickel B."/>
            <person name="Atanasova L."/>
            <person name="Karlsson M."/>
            <person name="Huettel B."/>
            <person name="Barry K.W."/>
            <person name="Haridas S."/>
            <person name="Chen C."/>
            <person name="Bauer D."/>
            <person name="Andreopoulos W."/>
            <person name="Pangilinan J."/>
            <person name="LaButti K."/>
            <person name="Riley R."/>
            <person name="Lipzen A."/>
            <person name="Clum A."/>
            <person name="Drula E."/>
            <person name="Henrissat B."/>
            <person name="Kohler A."/>
            <person name="Grigoriev I.V."/>
            <person name="Martin F.M."/>
            <person name="Hacquard S."/>
        </authorList>
    </citation>
    <scope>NUCLEOTIDE SEQUENCE</scope>
    <source>
        <strain evidence="1">MPI-CAGE-CH-0230</strain>
    </source>
</reference>
<dbReference type="RefSeq" id="XP_046012708.1">
    <property type="nucleotide sequence ID" value="XM_046153919.1"/>
</dbReference>
<accession>A0A9P8Y7A1</accession>
<proteinExistence type="predicted"/>
<organism evidence="1 2">
    <name type="scientific">Microdochium trichocladiopsis</name>
    <dbReference type="NCBI Taxonomy" id="1682393"/>
    <lineage>
        <taxon>Eukaryota</taxon>
        <taxon>Fungi</taxon>
        <taxon>Dikarya</taxon>
        <taxon>Ascomycota</taxon>
        <taxon>Pezizomycotina</taxon>
        <taxon>Sordariomycetes</taxon>
        <taxon>Xylariomycetidae</taxon>
        <taxon>Xylariales</taxon>
        <taxon>Microdochiaceae</taxon>
        <taxon>Microdochium</taxon>
    </lineage>
</organism>
<name>A0A9P8Y7A1_9PEZI</name>
<dbReference type="Proteomes" id="UP000756346">
    <property type="component" value="Unassembled WGS sequence"/>
</dbReference>
<sequence>MRSSFLGSCLQVGTIAMPLCASPEEKLHASHPCHQLTLVGSFIFSRVHRHGMFSSLSAAASCAPHSKPDIAPRSSGTRQCSLARLSGGVRSKQTRVSGETSRRSSITSLHGRVDHCGCALGARFPLPYSGMVWCQGQVYHILGPSATRCSQ</sequence>
<gene>
    <name evidence="1" type="ORF">B0I36DRAFT_323053</name>
</gene>
<evidence type="ECO:0000313" key="1">
    <source>
        <dbReference type="EMBL" id="KAH7031028.1"/>
    </source>
</evidence>
<dbReference type="GeneID" id="70183465"/>
<dbReference type="AlphaFoldDB" id="A0A9P8Y7A1"/>
<keyword evidence="2" id="KW-1185">Reference proteome</keyword>
<evidence type="ECO:0000313" key="2">
    <source>
        <dbReference type="Proteomes" id="UP000756346"/>
    </source>
</evidence>